<dbReference type="InterPro" id="IPR007111">
    <property type="entry name" value="NACHT_NTPase"/>
</dbReference>
<reference evidence="4 5" key="1">
    <citation type="journal article" date="2009" name="Stand. Genomic Sci.">
        <title>Complete genome sequence of Actinosynnema mirum type strain (101).</title>
        <authorList>
            <person name="Land M."/>
            <person name="Lapidus A."/>
            <person name="Mayilraj S."/>
            <person name="Chen F."/>
            <person name="Copeland A."/>
            <person name="Del Rio T.G."/>
            <person name="Nolan M."/>
            <person name="Lucas S."/>
            <person name="Tice H."/>
            <person name="Cheng J.F."/>
            <person name="Chertkov O."/>
            <person name="Bruce D."/>
            <person name="Goodwin L."/>
            <person name="Pitluck S."/>
            <person name="Rohde M."/>
            <person name="Goker M."/>
            <person name="Pati A."/>
            <person name="Ivanova N."/>
            <person name="Mavromatis K."/>
            <person name="Chen A."/>
            <person name="Palaniappan K."/>
            <person name="Hauser L."/>
            <person name="Chang Y.J."/>
            <person name="Jeffries C.C."/>
            <person name="Brettin T."/>
            <person name="Detter J.C."/>
            <person name="Han C."/>
            <person name="Chain P."/>
            <person name="Tindall B.J."/>
            <person name="Bristow J."/>
            <person name="Eisen J.A."/>
            <person name="Markowitz V."/>
            <person name="Hugenholtz P."/>
            <person name="Kyrpides N.C."/>
            <person name="Klenk H.P."/>
        </authorList>
    </citation>
    <scope>NUCLEOTIDE SEQUENCE [LARGE SCALE GENOMIC DNA]</scope>
    <source>
        <strain evidence="5">ATCC 29888 / DSM 43827 / JCM 3225 / NBRC 14064 / NCIMB 13271 / NRRL B-12336 / IMRU 3971 / 101</strain>
    </source>
</reference>
<evidence type="ECO:0000259" key="3">
    <source>
        <dbReference type="PROSITE" id="PS50837"/>
    </source>
</evidence>
<dbReference type="Proteomes" id="UP000002213">
    <property type="component" value="Chromosome"/>
</dbReference>
<dbReference type="Gene3D" id="3.40.50.300">
    <property type="entry name" value="P-loop containing nucleotide triphosphate hydrolases"/>
    <property type="match status" value="1"/>
</dbReference>
<dbReference type="Pfam" id="PF05729">
    <property type="entry name" value="NACHT"/>
    <property type="match status" value="1"/>
</dbReference>
<feature type="transmembrane region" description="Helical" evidence="2">
    <location>
        <begin position="630"/>
        <end position="649"/>
    </location>
</feature>
<dbReference type="eggNOG" id="COG5635">
    <property type="taxonomic scope" value="Bacteria"/>
</dbReference>
<dbReference type="RefSeq" id="WP_015804250.1">
    <property type="nucleotide sequence ID" value="NC_013093.1"/>
</dbReference>
<feature type="domain" description="NACHT" evidence="3">
    <location>
        <begin position="128"/>
        <end position="217"/>
    </location>
</feature>
<accession>C6WB74</accession>
<dbReference type="KEGG" id="ami:Amir_5547"/>
<dbReference type="STRING" id="446462.Amir_5547"/>
<organism evidence="4 5">
    <name type="scientific">Actinosynnema mirum (strain ATCC 29888 / DSM 43827 / JCM 3225 / NBRC 14064 / NCIMB 13271 / NRRL B-12336 / IMRU 3971 / 101)</name>
    <dbReference type="NCBI Taxonomy" id="446462"/>
    <lineage>
        <taxon>Bacteria</taxon>
        <taxon>Bacillati</taxon>
        <taxon>Actinomycetota</taxon>
        <taxon>Actinomycetes</taxon>
        <taxon>Pseudonocardiales</taxon>
        <taxon>Pseudonocardiaceae</taxon>
        <taxon>Actinosynnema</taxon>
    </lineage>
</organism>
<protein>
    <submittedName>
        <fullName evidence="4">Putative signal transduction protein with Nacht domain</fullName>
    </submittedName>
</protein>
<dbReference type="InterPro" id="IPR027417">
    <property type="entry name" value="P-loop_NTPase"/>
</dbReference>
<feature type="transmembrane region" description="Helical" evidence="2">
    <location>
        <begin position="524"/>
        <end position="545"/>
    </location>
</feature>
<keyword evidence="2" id="KW-0472">Membrane</keyword>
<evidence type="ECO:0000256" key="1">
    <source>
        <dbReference type="SAM" id="MobiDB-lite"/>
    </source>
</evidence>
<evidence type="ECO:0000313" key="5">
    <source>
        <dbReference type="Proteomes" id="UP000002213"/>
    </source>
</evidence>
<dbReference type="OrthoDB" id="419058at2"/>
<gene>
    <name evidence="4" type="ordered locus">Amir_5547</name>
</gene>
<sequence>MDSRQLARTARTAALSTVGAVVLLVLVPTAFNAATGGSAPRVLGPLAPWLWPALAGLCAVAAGLVAWEPLAERWRQRRPHHPANREAALERVERFVRAERERALAAQVRLKLGVAPKVGPSLPTRMRAPLVVVGEAGAGKTTLLLELAEALLERARDDDARPLPVVVDLAAWRGDTGFTEWLLARVESRYRISPRLGRVWLADRRFALLFDGLDELSGAERARCLAEVSALGVAQFALCSRNADLPGLPEHEVVRVDQVRRGDVQALLAACGPRVAGLRDELEKQPELWAELRTPLALGLLVLARRAGRVDYRRGVLDTYVAEAVSRVPRAERLLRALRFLARVAAAPQHRDLLARGSLPHRTGWLGFVGPDVVRRLFGRVVPGVLAGAVAATCLVVGVAVGVLPAAVLALSSAALPWGRFPVGRGSGDAGPGRGKRSRGESLRGFRWAATGFVVGAVVAGLFAAGGGLLVWLITPWPWALRYGVVVAVAFGLALALLRDRYWAIACALVPASVMVLTGPGELLLVALGSALGTAAVVGVFLGGVEEVWAGLPAEWERTDRVPGGVGSASAALGGASSGAALDGSPSGGAALDGPSSGSAPSDGAVSERGRSRFRAGTGFGVAVSGAHRWLPGAGALGVVGALGAGAVVDPGAALAPSVGVLVGLLVLPLVVRPVDRVAEVLAKPLALDELPLGRGALAQTARDRLLLVGDQRFPHAVVRDHLAACDPVDLAELARQIRPGEASAKG</sequence>
<evidence type="ECO:0000313" key="4">
    <source>
        <dbReference type="EMBL" id="ACU39365.1"/>
    </source>
</evidence>
<feature type="region of interest" description="Disordered" evidence="1">
    <location>
        <begin position="577"/>
        <end position="608"/>
    </location>
</feature>
<feature type="transmembrane region" description="Helical" evidence="2">
    <location>
        <begin position="480"/>
        <end position="497"/>
    </location>
</feature>
<keyword evidence="2" id="KW-1133">Transmembrane helix</keyword>
<dbReference type="SUPFAM" id="SSF52540">
    <property type="entry name" value="P-loop containing nucleoside triphosphate hydrolases"/>
    <property type="match status" value="1"/>
</dbReference>
<feature type="compositionally biased region" description="Low complexity" evidence="1">
    <location>
        <begin position="577"/>
        <end position="605"/>
    </location>
</feature>
<keyword evidence="2" id="KW-0812">Transmembrane</keyword>
<dbReference type="EMBL" id="CP001630">
    <property type="protein sequence ID" value="ACU39365.1"/>
    <property type="molecule type" value="Genomic_DNA"/>
</dbReference>
<proteinExistence type="predicted"/>
<evidence type="ECO:0000256" key="2">
    <source>
        <dbReference type="SAM" id="Phobius"/>
    </source>
</evidence>
<dbReference type="PROSITE" id="PS50837">
    <property type="entry name" value="NACHT"/>
    <property type="match status" value="1"/>
</dbReference>
<feature type="transmembrane region" description="Helical" evidence="2">
    <location>
        <begin position="49"/>
        <end position="67"/>
    </location>
</feature>
<keyword evidence="5" id="KW-1185">Reference proteome</keyword>
<feature type="transmembrane region" description="Helical" evidence="2">
    <location>
        <begin position="445"/>
        <end position="474"/>
    </location>
</feature>
<name>C6WB74_ACTMD</name>
<feature type="transmembrane region" description="Helical" evidence="2">
    <location>
        <begin position="655"/>
        <end position="672"/>
    </location>
</feature>
<dbReference type="AlphaFoldDB" id="C6WB74"/>
<dbReference type="HOGENOM" id="CLU_371989_0_0_11"/>
<feature type="transmembrane region" description="Helical" evidence="2">
    <location>
        <begin position="381"/>
        <end position="400"/>
    </location>
</feature>